<dbReference type="EMBL" id="JACGWJ010000016">
    <property type="protein sequence ID" value="KAL0361819.1"/>
    <property type="molecule type" value="Genomic_DNA"/>
</dbReference>
<reference evidence="4" key="1">
    <citation type="submission" date="2020-06" db="EMBL/GenBank/DDBJ databases">
        <authorList>
            <person name="Li T."/>
            <person name="Hu X."/>
            <person name="Zhang T."/>
            <person name="Song X."/>
            <person name="Zhang H."/>
            <person name="Dai N."/>
            <person name="Sheng W."/>
            <person name="Hou X."/>
            <person name="Wei L."/>
        </authorList>
    </citation>
    <scope>NUCLEOTIDE SEQUENCE</scope>
    <source>
        <strain evidence="4">G02</strain>
        <tissue evidence="4">Leaf</tissue>
    </source>
</reference>
<feature type="compositionally biased region" description="Basic residues" evidence="1">
    <location>
        <begin position="808"/>
        <end position="823"/>
    </location>
</feature>
<dbReference type="AlphaFoldDB" id="A0AAW2Q287"/>
<comment type="caution">
    <text evidence="4">The sequence shown here is derived from an EMBL/GenBank/DDBJ whole genome shotgun (WGS) entry which is preliminary data.</text>
</comment>
<feature type="region of interest" description="Disordered" evidence="1">
    <location>
        <begin position="184"/>
        <end position="208"/>
    </location>
</feature>
<feature type="compositionally biased region" description="Acidic residues" evidence="1">
    <location>
        <begin position="288"/>
        <end position="297"/>
    </location>
</feature>
<accession>A0AAW2Q287</accession>
<evidence type="ECO:0000259" key="3">
    <source>
        <dbReference type="Pfam" id="PF10551"/>
    </source>
</evidence>
<evidence type="ECO:0000259" key="2">
    <source>
        <dbReference type="Pfam" id="PF03108"/>
    </source>
</evidence>
<dbReference type="PANTHER" id="PTHR31973">
    <property type="entry name" value="POLYPROTEIN, PUTATIVE-RELATED"/>
    <property type="match status" value="1"/>
</dbReference>
<sequence length="1052" mass="120005">MRQKKKESLGLGELCKTMTSSDLHDVHFWYGKCVDDKKSKYVGGLKRGIDLPIEIYVEEMDCEPIQTLDEEGNVVSTQQEEEIRYLLDGVNFDDDLEFTVSEGRLEMQGWEFEGVEERMNCEGQGLGKDGIGFVCEGVCDGGDCEGQGEHGQGGNGECQENELEGDVGMQNLNTENVNNENFETENAQSEHLQPENTENFETENAQSEHLQAGNTENFETENTQSEHLQPKNIENFETENTQSEHLQAENTENFETENAQSEHLQSENLRVDKGKRKISYAENQSSSEFDDFSDEDYLQPNEASTDSETPSLVLEDLEVSSDEDIFLNKNPSKRDLMHKLMRVMKKQKKKTEKQHEVEVDKIWFSDDGELDELESLPDSENEDSLPKHDFFKESTNIKKCELEVGMKFHDAKHFREVLRDWCIRGGFDIEYVKNEKVRVTAKCKIEGCNWRIHASPVMNDFFQIKSIQGAHTCARTYDNKLARASYLAKRMESAIRNHHNIPVQQLKNTILRKCKVDVSKQKVQRAKREALEKIRGADSVKYEKLWDYCETVRKFNPRSKLILKKLEGSNPPIFDRMYVYLWAIKNGFLSGCRPISGLDGCFLKTCYGGQMLVAVGRDGNGNMFPIAIAVVQVENRENWTWFLGELLDDIGGLGTSMWSFISDRQNGLIEPLKDFVPESEHRFCLKHMYENFKMKFKSQELKEFFWKAASTANRGDFERYMQKIVELDPKKKADVEIASEWLRKINPQHWARAFFPLHTIATKRVQIEEYVDVCYKKTTYLRVYAEIIHVVPGAKDYVQTGYEPLKPPKIKTKRGRPKKLRRKGPNEMQTTSTRKGLTHTCTKCLGKGHNKNSCSNEPHPKSKFYKGIRHEEIPVEGSQIPPPASQEHELQFEATRGTKVQQTSVGSSTARHPSSTPPCSNAQTFVGSSAATSTPYSNVQTFVGSSATKHPTSTHPSTQEIGYQGPRNAALMGGRGPGGSTSRKKLGMEFRPRPGKPNPDPPRMGRVWDAIFRVRGGLRVSSRTRPRPIRPEPELAPNPPRILLYIINIYYK</sequence>
<evidence type="ECO:0000256" key="1">
    <source>
        <dbReference type="SAM" id="MobiDB-lite"/>
    </source>
</evidence>
<feature type="region of interest" description="Disordered" evidence="1">
    <location>
        <begin position="282"/>
        <end position="310"/>
    </location>
</feature>
<dbReference type="InterPro" id="IPR018289">
    <property type="entry name" value="MULE_transposase_dom"/>
</dbReference>
<dbReference type="PANTHER" id="PTHR31973:SF187">
    <property type="entry name" value="MUTATOR TRANSPOSASE MUDRA PROTEIN"/>
    <property type="match status" value="1"/>
</dbReference>
<evidence type="ECO:0008006" key="5">
    <source>
        <dbReference type="Google" id="ProtNLM"/>
    </source>
</evidence>
<name>A0AAW2Q287_SESRA</name>
<evidence type="ECO:0000313" key="4">
    <source>
        <dbReference type="EMBL" id="KAL0361819.1"/>
    </source>
</evidence>
<feature type="region of interest" description="Disordered" evidence="1">
    <location>
        <begin position="805"/>
        <end position="835"/>
    </location>
</feature>
<feature type="compositionally biased region" description="Polar residues" evidence="1">
    <location>
        <begin position="301"/>
        <end position="310"/>
    </location>
</feature>
<dbReference type="Pfam" id="PF03108">
    <property type="entry name" value="DBD_Tnp_Mut"/>
    <property type="match status" value="1"/>
</dbReference>
<feature type="compositionally biased region" description="Polar residues" evidence="1">
    <location>
        <begin position="898"/>
        <end position="923"/>
    </location>
</feature>
<organism evidence="4">
    <name type="scientific">Sesamum radiatum</name>
    <name type="common">Black benniseed</name>
    <dbReference type="NCBI Taxonomy" id="300843"/>
    <lineage>
        <taxon>Eukaryota</taxon>
        <taxon>Viridiplantae</taxon>
        <taxon>Streptophyta</taxon>
        <taxon>Embryophyta</taxon>
        <taxon>Tracheophyta</taxon>
        <taxon>Spermatophyta</taxon>
        <taxon>Magnoliopsida</taxon>
        <taxon>eudicotyledons</taxon>
        <taxon>Gunneridae</taxon>
        <taxon>Pentapetalae</taxon>
        <taxon>asterids</taxon>
        <taxon>lamiids</taxon>
        <taxon>Lamiales</taxon>
        <taxon>Pedaliaceae</taxon>
        <taxon>Sesamum</taxon>
    </lineage>
</organism>
<feature type="region of interest" description="Disordered" evidence="1">
    <location>
        <begin position="944"/>
        <end position="1005"/>
    </location>
</feature>
<proteinExistence type="predicted"/>
<dbReference type="Pfam" id="PF10551">
    <property type="entry name" value="MULE"/>
    <property type="match status" value="1"/>
</dbReference>
<feature type="compositionally biased region" description="Polar residues" evidence="1">
    <location>
        <begin position="187"/>
        <end position="208"/>
    </location>
</feature>
<feature type="compositionally biased region" description="Polar residues" evidence="1">
    <location>
        <begin position="944"/>
        <end position="961"/>
    </location>
</feature>
<feature type="domain" description="Transposase MuDR plant" evidence="2">
    <location>
        <begin position="401"/>
        <end position="456"/>
    </location>
</feature>
<protein>
    <recommendedName>
        <fullName evidence="5">Transposase</fullName>
    </recommendedName>
</protein>
<dbReference type="InterPro" id="IPR004332">
    <property type="entry name" value="Transposase_MuDR"/>
</dbReference>
<reference evidence="4" key="2">
    <citation type="journal article" date="2024" name="Plant">
        <title>Genomic evolution and insights into agronomic trait innovations of Sesamum species.</title>
        <authorList>
            <person name="Miao H."/>
            <person name="Wang L."/>
            <person name="Qu L."/>
            <person name="Liu H."/>
            <person name="Sun Y."/>
            <person name="Le M."/>
            <person name="Wang Q."/>
            <person name="Wei S."/>
            <person name="Zheng Y."/>
            <person name="Lin W."/>
            <person name="Duan Y."/>
            <person name="Cao H."/>
            <person name="Xiong S."/>
            <person name="Wang X."/>
            <person name="Wei L."/>
            <person name="Li C."/>
            <person name="Ma Q."/>
            <person name="Ju M."/>
            <person name="Zhao R."/>
            <person name="Li G."/>
            <person name="Mu C."/>
            <person name="Tian Q."/>
            <person name="Mei H."/>
            <person name="Zhang T."/>
            <person name="Gao T."/>
            <person name="Zhang H."/>
        </authorList>
    </citation>
    <scope>NUCLEOTIDE SEQUENCE</scope>
    <source>
        <strain evidence="4">G02</strain>
    </source>
</reference>
<gene>
    <name evidence="4" type="ORF">Sradi_3866400</name>
</gene>
<feature type="domain" description="MULE transposase" evidence="3">
    <location>
        <begin position="597"/>
        <end position="691"/>
    </location>
</feature>
<feature type="region of interest" description="Disordered" evidence="1">
    <location>
        <begin position="895"/>
        <end position="923"/>
    </location>
</feature>